<keyword evidence="2 8" id="KW-1277">Toxin-antitoxin system</keyword>
<evidence type="ECO:0000313" key="10">
    <source>
        <dbReference type="EMBL" id="EFI33520.1"/>
    </source>
</evidence>
<evidence type="ECO:0000256" key="7">
    <source>
        <dbReference type="ARBA" id="ARBA00038093"/>
    </source>
</evidence>
<dbReference type="GO" id="GO:0004540">
    <property type="term" value="F:RNA nuclease activity"/>
    <property type="evidence" value="ECO:0007669"/>
    <property type="project" value="InterPro"/>
</dbReference>
<dbReference type="InterPro" id="IPR002716">
    <property type="entry name" value="PIN_dom"/>
</dbReference>
<accession>D6SS54</accession>
<keyword evidence="11" id="KW-1185">Reference proteome</keyword>
<feature type="binding site" evidence="8">
    <location>
        <position position="98"/>
    </location>
    <ligand>
        <name>Mg(2+)</name>
        <dbReference type="ChEBI" id="CHEBI:18420"/>
    </ligand>
</feature>
<evidence type="ECO:0000259" key="9">
    <source>
        <dbReference type="Pfam" id="PF01850"/>
    </source>
</evidence>
<evidence type="ECO:0000256" key="4">
    <source>
        <dbReference type="ARBA" id="ARBA00022723"/>
    </source>
</evidence>
<evidence type="ECO:0000256" key="6">
    <source>
        <dbReference type="ARBA" id="ARBA00022842"/>
    </source>
</evidence>
<feature type="domain" description="PIN" evidence="9">
    <location>
        <begin position="4"/>
        <end position="122"/>
    </location>
</feature>
<comment type="cofactor">
    <cofactor evidence="1 8">
        <name>Mg(2+)</name>
        <dbReference type="ChEBI" id="CHEBI:18420"/>
    </cofactor>
</comment>
<dbReference type="Pfam" id="PF01850">
    <property type="entry name" value="PIN"/>
    <property type="match status" value="1"/>
</dbReference>
<dbReference type="RefSeq" id="WP_008870870.1">
    <property type="nucleotide sequence ID" value="NZ_ACJN02000003.1"/>
</dbReference>
<dbReference type="HAMAP" id="MF_00265">
    <property type="entry name" value="VapC_Nob1"/>
    <property type="match status" value="1"/>
</dbReference>
<keyword evidence="5 8" id="KW-0378">Hydrolase</keyword>
<keyword evidence="4 8" id="KW-0479">Metal-binding</keyword>
<protein>
    <recommendedName>
        <fullName evidence="8">Ribonuclease VapC</fullName>
        <shortName evidence="8">RNase VapC</shortName>
        <ecNumber evidence="8">3.1.-.-</ecNumber>
    </recommendedName>
    <alternativeName>
        <fullName evidence="8">Toxin VapC</fullName>
    </alternativeName>
</protein>
<comment type="similarity">
    <text evidence="7 8">Belongs to the PINc/VapC protein family.</text>
</comment>
<dbReference type="Gene3D" id="3.40.50.1010">
    <property type="entry name" value="5'-nuclease"/>
    <property type="match status" value="1"/>
</dbReference>
<sequence length="130" mass="14607">MKRVMIDTNIYSLALKGDPEVADYLRKVDKIGISTISIGELLSGFKGGNREDKNREELDFFLDSPRVVVHAVDVETADFYASILDKLKSAGTPIPTNDMWIAASAFQHGYKLFSRDRHFEMVQGLILVAR</sequence>
<keyword evidence="6 8" id="KW-0460">Magnesium</keyword>
<comment type="caution">
    <text evidence="10">The sequence shown here is derived from an EMBL/GenBank/DDBJ whole genome shotgun (WGS) entry which is preliminary data.</text>
</comment>
<dbReference type="OrthoDB" id="9799448at2"/>
<name>D6SS54_9BACT</name>
<dbReference type="AlphaFoldDB" id="D6SS54"/>
<dbReference type="InterPro" id="IPR050556">
    <property type="entry name" value="Type_II_TA_system_RNase"/>
</dbReference>
<evidence type="ECO:0000256" key="3">
    <source>
        <dbReference type="ARBA" id="ARBA00022722"/>
    </source>
</evidence>
<dbReference type="EMBL" id="ACJN02000003">
    <property type="protein sequence ID" value="EFI33520.1"/>
    <property type="molecule type" value="Genomic_DNA"/>
</dbReference>
<organism evidence="10 11">
    <name type="scientific">Desulfonatronospira thiodismutans ASO3-1</name>
    <dbReference type="NCBI Taxonomy" id="555779"/>
    <lineage>
        <taxon>Bacteria</taxon>
        <taxon>Pseudomonadati</taxon>
        <taxon>Thermodesulfobacteriota</taxon>
        <taxon>Desulfovibrionia</taxon>
        <taxon>Desulfovibrionales</taxon>
        <taxon>Desulfonatronovibrionaceae</taxon>
        <taxon>Desulfonatronospira</taxon>
    </lineage>
</organism>
<evidence type="ECO:0000256" key="1">
    <source>
        <dbReference type="ARBA" id="ARBA00001946"/>
    </source>
</evidence>
<dbReference type="InterPro" id="IPR022907">
    <property type="entry name" value="VapC_family"/>
</dbReference>
<keyword evidence="3 8" id="KW-0540">Nuclease</keyword>
<dbReference type="PANTHER" id="PTHR33653:SF1">
    <property type="entry name" value="RIBONUCLEASE VAPC2"/>
    <property type="match status" value="1"/>
</dbReference>
<evidence type="ECO:0000313" key="11">
    <source>
        <dbReference type="Proteomes" id="UP000005496"/>
    </source>
</evidence>
<dbReference type="EC" id="3.1.-.-" evidence="8"/>
<dbReference type="SUPFAM" id="SSF88723">
    <property type="entry name" value="PIN domain-like"/>
    <property type="match status" value="1"/>
</dbReference>
<reference evidence="10" key="1">
    <citation type="submission" date="2010-05" db="EMBL/GenBank/DDBJ databases">
        <title>The draft genome of Desulfonatronospira thiodismutans ASO3-1.</title>
        <authorList>
            <consortium name="US DOE Joint Genome Institute (JGI-PGF)"/>
            <person name="Lucas S."/>
            <person name="Copeland A."/>
            <person name="Lapidus A."/>
            <person name="Cheng J.-F."/>
            <person name="Bruce D."/>
            <person name="Goodwin L."/>
            <person name="Pitluck S."/>
            <person name="Chertkov O."/>
            <person name="Brettin T."/>
            <person name="Detter J.C."/>
            <person name="Han C."/>
            <person name="Land M.L."/>
            <person name="Hauser L."/>
            <person name="Kyrpides N."/>
            <person name="Mikhailova N."/>
            <person name="Muyzer G."/>
            <person name="Woyke T."/>
        </authorList>
    </citation>
    <scope>NUCLEOTIDE SEQUENCE [LARGE SCALE GENOMIC DNA]</scope>
    <source>
        <strain evidence="10">ASO3-1</strain>
    </source>
</reference>
<dbReference type="Proteomes" id="UP000005496">
    <property type="component" value="Unassembled WGS sequence"/>
</dbReference>
<feature type="binding site" evidence="8">
    <location>
        <position position="7"/>
    </location>
    <ligand>
        <name>Mg(2+)</name>
        <dbReference type="ChEBI" id="CHEBI:18420"/>
    </ligand>
</feature>
<dbReference type="GO" id="GO:0016787">
    <property type="term" value="F:hydrolase activity"/>
    <property type="evidence" value="ECO:0007669"/>
    <property type="project" value="UniProtKB-KW"/>
</dbReference>
<dbReference type="PANTHER" id="PTHR33653">
    <property type="entry name" value="RIBONUCLEASE VAPC2"/>
    <property type="match status" value="1"/>
</dbReference>
<dbReference type="GO" id="GO:0000287">
    <property type="term" value="F:magnesium ion binding"/>
    <property type="evidence" value="ECO:0007669"/>
    <property type="project" value="UniProtKB-UniRule"/>
</dbReference>
<evidence type="ECO:0000256" key="5">
    <source>
        <dbReference type="ARBA" id="ARBA00022801"/>
    </source>
</evidence>
<dbReference type="GO" id="GO:0090729">
    <property type="term" value="F:toxin activity"/>
    <property type="evidence" value="ECO:0007669"/>
    <property type="project" value="UniProtKB-KW"/>
</dbReference>
<comment type="function">
    <text evidence="8">Toxic component of a toxin-antitoxin (TA) system. An RNase.</text>
</comment>
<dbReference type="eggNOG" id="COG1487">
    <property type="taxonomic scope" value="Bacteria"/>
</dbReference>
<keyword evidence="8" id="KW-0800">Toxin</keyword>
<dbReference type="InterPro" id="IPR029060">
    <property type="entry name" value="PIN-like_dom_sf"/>
</dbReference>
<proteinExistence type="inferred from homology"/>
<dbReference type="CDD" id="cd18753">
    <property type="entry name" value="PIN_VapC4-5_FitB-like"/>
    <property type="match status" value="1"/>
</dbReference>
<gene>
    <name evidence="8" type="primary">vapC</name>
    <name evidence="10" type="ORF">Dthio_PD0854</name>
</gene>
<evidence type="ECO:0000256" key="8">
    <source>
        <dbReference type="HAMAP-Rule" id="MF_00265"/>
    </source>
</evidence>
<evidence type="ECO:0000256" key="2">
    <source>
        <dbReference type="ARBA" id="ARBA00022649"/>
    </source>
</evidence>